<accession>V5AMF7</accession>
<evidence type="ECO:0000313" key="3">
    <source>
        <dbReference type="Proteomes" id="UP000017861"/>
    </source>
</evidence>
<protein>
    <submittedName>
        <fullName evidence="2">Unspecified product</fullName>
    </submittedName>
</protein>
<gene>
    <name evidence="2" type="ORF">TCDM_10484</name>
</gene>
<feature type="compositionally biased region" description="Basic residues" evidence="1">
    <location>
        <begin position="145"/>
        <end position="162"/>
    </location>
</feature>
<sequence length="204" mass="22555">MRSRCAATFATFSQSNSSASSTSLTIAGMPLPRNTHSTTISCRPSSTIMSATPNAYWRTCSMRWNHTVDQVGRHALHLVVLLVLRADPHILSIHGLVLREAADRSSVCGSKCAETTATLTPSDISTHSTRPHKRAVSWGREARRTAHARGHKKQQRHPRRTATKSLAHIHTNDRNERGAAHPNPRRCSLLLSSPTDWHCVPHSQ</sequence>
<reference evidence="2 3" key="1">
    <citation type="journal article" date="2014" name="Genome Announc.">
        <title>Trypanosoma cruzi Clone Dm28c Draft Genome Sequence.</title>
        <authorList>
            <person name="Grisard E.C."/>
            <person name="Teixeira S.M."/>
            <person name="de Almeida L.G."/>
            <person name="Stoco P.H."/>
            <person name="Gerber A.L."/>
            <person name="Talavera-Lopez C."/>
            <person name="Lima O.C."/>
            <person name="Andersson B."/>
            <person name="de Vasconcelos A.T."/>
        </authorList>
    </citation>
    <scope>NUCLEOTIDE SEQUENCE [LARGE SCALE GENOMIC DNA]</scope>
    <source>
        <strain evidence="2 3">Dm28c</strain>
    </source>
</reference>
<comment type="caution">
    <text evidence="2">The sequence shown here is derived from an EMBL/GenBank/DDBJ whole genome shotgun (WGS) entry which is preliminary data.</text>
</comment>
<dbReference type="OrthoDB" id="10544969at2759"/>
<organism evidence="2 3">
    <name type="scientific">Trypanosoma cruzi Dm28c</name>
    <dbReference type="NCBI Taxonomy" id="1416333"/>
    <lineage>
        <taxon>Eukaryota</taxon>
        <taxon>Discoba</taxon>
        <taxon>Euglenozoa</taxon>
        <taxon>Kinetoplastea</taxon>
        <taxon>Metakinetoplastina</taxon>
        <taxon>Trypanosomatida</taxon>
        <taxon>Trypanosomatidae</taxon>
        <taxon>Trypanosoma</taxon>
        <taxon>Schizotrypanum</taxon>
    </lineage>
</organism>
<dbReference type="AlphaFoldDB" id="V5AMF7"/>
<name>V5AMF7_TRYCR</name>
<dbReference type="Proteomes" id="UP000017861">
    <property type="component" value="Unassembled WGS sequence"/>
</dbReference>
<feature type="region of interest" description="Disordered" evidence="1">
    <location>
        <begin position="121"/>
        <end position="187"/>
    </location>
</feature>
<evidence type="ECO:0000313" key="2">
    <source>
        <dbReference type="EMBL" id="ESS61890.1"/>
    </source>
</evidence>
<dbReference type="EMBL" id="AYLP01000230">
    <property type="protein sequence ID" value="ESS61890.1"/>
    <property type="molecule type" value="Genomic_DNA"/>
</dbReference>
<proteinExistence type="predicted"/>
<dbReference type="VEuPathDB" id="TriTrypDB:TCDM_10484"/>
<feature type="compositionally biased region" description="Basic and acidic residues" evidence="1">
    <location>
        <begin position="170"/>
        <end position="179"/>
    </location>
</feature>
<evidence type="ECO:0000256" key="1">
    <source>
        <dbReference type="SAM" id="MobiDB-lite"/>
    </source>
</evidence>